<dbReference type="Gene3D" id="3.40.50.10190">
    <property type="entry name" value="BRCT domain"/>
    <property type="match status" value="1"/>
</dbReference>
<dbReference type="KEGG" id="ruv:EC9_31780"/>
<keyword evidence="7" id="KW-1185">Reference proteome</keyword>
<gene>
    <name evidence="6" type="primary">ligA_2</name>
    <name evidence="6" type="ORF">EC9_31780</name>
</gene>
<reference evidence="6 7" key="1">
    <citation type="submission" date="2019-02" db="EMBL/GenBank/DDBJ databases">
        <title>Deep-cultivation of Planctomycetes and their phenomic and genomic characterization uncovers novel biology.</title>
        <authorList>
            <person name="Wiegand S."/>
            <person name="Jogler M."/>
            <person name="Boedeker C."/>
            <person name="Pinto D."/>
            <person name="Vollmers J."/>
            <person name="Rivas-Marin E."/>
            <person name="Kohn T."/>
            <person name="Peeters S.H."/>
            <person name="Heuer A."/>
            <person name="Rast P."/>
            <person name="Oberbeckmann S."/>
            <person name="Bunk B."/>
            <person name="Jeske O."/>
            <person name="Meyerdierks A."/>
            <person name="Storesund J.E."/>
            <person name="Kallscheuer N."/>
            <person name="Luecker S."/>
            <person name="Lage O.M."/>
            <person name="Pohl T."/>
            <person name="Merkel B.J."/>
            <person name="Hornburger P."/>
            <person name="Mueller R.-W."/>
            <person name="Bruemmer F."/>
            <person name="Labrenz M."/>
            <person name="Spormann A.M."/>
            <person name="Op den Camp H."/>
            <person name="Overmann J."/>
            <person name="Amann R."/>
            <person name="Jetten M.S.M."/>
            <person name="Mascher T."/>
            <person name="Medema M.H."/>
            <person name="Devos D.P."/>
            <person name="Kaster A.-K."/>
            <person name="Ovreas L."/>
            <person name="Rohde M."/>
            <person name="Galperin M.Y."/>
            <person name="Jogler C."/>
        </authorList>
    </citation>
    <scope>NUCLEOTIDE SEQUENCE [LARGE SCALE GENOMIC DNA]</scope>
    <source>
        <strain evidence="6 7">EC9</strain>
    </source>
</reference>
<name>A0A517M279_9BACT</name>
<keyword evidence="2 3" id="KW-0802">TPR repeat</keyword>
<feature type="repeat" description="TPR" evidence="3">
    <location>
        <begin position="314"/>
        <end position="347"/>
    </location>
</feature>
<dbReference type="CDD" id="cd00592">
    <property type="entry name" value="HTH_MerR-like"/>
    <property type="match status" value="1"/>
</dbReference>
<feature type="domain" description="HTH merR-type" evidence="5">
    <location>
        <begin position="135"/>
        <end position="203"/>
    </location>
</feature>
<accession>A0A517M279</accession>
<dbReference type="EC" id="6.5.1.2" evidence="6"/>
<sequence length="432" mass="47744">MTNLTPADDETADSVSALDDANDELTDDETLSPEPTSDDSPIKGKRIAFAGKLGGLSRRDAMRLIREHSGIACDQPSMAVDIVVIGAEESPLAEGDLLSDELCEAAARGEIEVLSETEFWQRLGLVEAEQAVKRLYTPAMLADLLGVSVRVIRRWHRRGLIVPARTVHKLPYFEFQEIATARRLAELLAAGASVAAIERKLESLSQVLPSVDRPLAQLSVIIEGKQLLLRQGEGLIEPGGQLRIDFDALPLEDDPEPETNPSVLAFGNSDPEPVEEEGEIDPLQQKAFDSEDDGEFEAAIDCYHAILARDGARADISFQLAELFYRMGESWAARERYLIAIELDPDFVEARASLGGLLAEMGRKELAVAAFRGALRVHDDYPDVHYNLARTLDELDREIEADHHWRRFLQLAPESPWAAAARERLNLDPEPV</sequence>
<dbReference type="PANTHER" id="PTHR44858">
    <property type="entry name" value="TETRATRICOPEPTIDE REPEAT PROTEIN 6"/>
    <property type="match status" value="1"/>
</dbReference>
<dbReference type="SMART" id="SM00028">
    <property type="entry name" value="TPR"/>
    <property type="match status" value="4"/>
</dbReference>
<dbReference type="RefSeq" id="WP_246105692.1">
    <property type="nucleotide sequence ID" value="NZ_CP036261.1"/>
</dbReference>
<evidence type="ECO:0000256" key="2">
    <source>
        <dbReference type="ARBA" id="ARBA00022803"/>
    </source>
</evidence>
<feature type="compositionally biased region" description="Acidic residues" evidence="4">
    <location>
        <begin position="20"/>
        <end position="31"/>
    </location>
</feature>
<protein>
    <submittedName>
        <fullName evidence="6">DNA ligase</fullName>
        <ecNumber evidence="6">6.5.1.2</ecNumber>
    </submittedName>
</protein>
<evidence type="ECO:0000256" key="4">
    <source>
        <dbReference type="SAM" id="MobiDB-lite"/>
    </source>
</evidence>
<dbReference type="Pfam" id="PF13411">
    <property type="entry name" value="MerR_1"/>
    <property type="match status" value="1"/>
</dbReference>
<dbReference type="InterPro" id="IPR019734">
    <property type="entry name" value="TPR_rpt"/>
</dbReference>
<keyword evidence="1" id="KW-0677">Repeat</keyword>
<evidence type="ECO:0000256" key="3">
    <source>
        <dbReference type="PROSITE-ProRule" id="PRU00339"/>
    </source>
</evidence>
<keyword evidence="6" id="KW-0436">Ligase</keyword>
<dbReference type="InterPro" id="IPR000551">
    <property type="entry name" value="MerR-type_HTH_dom"/>
</dbReference>
<evidence type="ECO:0000313" key="7">
    <source>
        <dbReference type="Proteomes" id="UP000319557"/>
    </source>
</evidence>
<dbReference type="PROSITE" id="PS50005">
    <property type="entry name" value="TPR"/>
    <property type="match status" value="1"/>
</dbReference>
<dbReference type="PANTHER" id="PTHR44858:SF17">
    <property type="match status" value="1"/>
</dbReference>
<feature type="region of interest" description="Disordered" evidence="4">
    <location>
        <begin position="1"/>
        <end position="43"/>
    </location>
</feature>
<dbReference type="Gene3D" id="1.25.40.10">
    <property type="entry name" value="Tetratricopeptide repeat domain"/>
    <property type="match status" value="1"/>
</dbReference>
<dbReference type="InterPro" id="IPR036420">
    <property type="entry name" value="BRCT_dom_sf"/>
</dbReference>
<evidence type="ECO:0000313" key="6">
    <source>
        <dbReference type="EMBL" id="QDS88982.1"/>
    </source>
</evidence>
<dbReference type="GO" id="GO:0003911">
    <property type="term" value="F:DNA ligase (NAD+) activity"/>
    <property type="evidence" value="ECO:0007669"/>
    <property type="project" value="UniProtKB-EC"/>
</dbReference>
<dbReference type="Gene3D" id="1.10.1660.10">
    <property type="match status" value="1"/>
</dbReference>
<dbReference type="InterPro" id="IPR050498">
    <property type="entry name" value="Ycf3"/>
</dbReference>
<dbReference type="GO" id="GO:0006355">
    <property type="term" value="P:regulation of DNA-templated transcription"/>
    <property type="evidence" value="ECO:0007669"/>
    <property type="project" value="InterPro"/>
</dbReference>
<dbReference type="SUPFAM" id="SSF46955">
    <property type="entry name" value="Putative DNA-binding domain"/>
    <property type="match status" value="1"/>
</dbReference>
<dbReference type="PROSITE" id="PS50937">
    <property type="entry name" value="HTH_MERR_2"/>
    <property type="match status" value="1"/>
</dbReference>
<dbReference type="CDD" id="cd17748">
    <property type="entry name" value="BRCT_DNA_ligase_like"/>
    <property type="match status" value="1"/>
</dbReference>
<dbReference type="EMBL" id="CP036261">
    <property type="protein sequence ID" value="QDS88982.1"/>
    <property type="molecule type" value="Genomic_DNA"/>
</dbReference>
<dbReference type="Proteomes" id="UP000319557">
    <property type="component" value="Chromosome"/>
</dbReference>
<dbReference type="InterPro" id="IPR009061">
    <property type="entry name" value="DNA-bd_dom_put_sf"/>
</dbReference>
<dbReference type="AlphaFoldDB" id="A0A517M279"/>
<evidence type="ECO:0000256" key="1">
    <source>
        <dbReference type="ARBA" id="ARBA00022737"/>
    </source>
</evidence>
<dbReference type="SUPFAM" id="SSF48452">
    <property type="entry name" value="TPR-like"/>
    <property type="match status" value="1"/>
</dbReference>
<dbReference type="SMART" id="SM00422">
    <property type="entry name" value="HTH_MERR"/>
    <property type="match status" value="1"/>
</dbReference>
<dbReference type="InterPro" id="IPR011990">
    <property type="entry name" value="TPR-like_helical_dom_sf"/>
</dbReference>
<evidence type="ECO:0000259" key="5">
    <source>
        <dbReference type="PROSITE" id="PS50937"/>
    </source>
</evidence>
<proteinExistence type="predicted"/>
<organism evidence="6 7">
    <name type="scientific">Rosistilla ulvae</name>
    <dbReference type="NCBI Taxonomy" id="1930277"/>
    <lineage>
        <taxon>Bacteria</taxon>
        <taxon>Pseudomonadati</taxon>
        <taxon>Planctomycetota</taxon>
        <taxon>Planctomycetia</taxon>
        <taxon>Pirellulales</taxon>
        <taxon>Pirellulaceae</taxon>
        <taxon>Rosistilla</taxon>
    </lineage>
</organism>
<dbReference type="GO" id="GO:0003677">
    <property type="term" value="F:DNA binding"/>
    <property type="evidence" value="ECO:0007669"/>
    <property type="project" value="InterPro"/>
</dbReference>